<evidence type="ECO:0000313" key="1">
    <source>
        <dbReference type="EMBL" id="CAK9157615.1"/>
    </source>
</evidence>
<name>A0ABC8UIF5_9AQUA</name>
<dbReference type="EMBL" id="CAUOFW020003036">
    <property type="protein sequence ID" value="CAK9157615.1"/>
    <property type="molecule type" value="Genomic_DNA"/>
</dbReference>
<keyword evidence="3" id="KW-1185">Reference proteome</keyword>
<dbReference type="Proteomes" id="UP001642360">
    <property type="component" value="Unassembled WGS sequence"/>
</dbReference>
<gene>
    <name evidence="1" type="ORF">ILEXP_LOCUS26178</name>
    <name evidence="2" type="ORF">ILEXP_LOCUS50850</name>
</gene>
<protein>
    <submittedName>
        <fullName evidence="2">Uncharacterized protein</fullName>
    </submittedName>
</protein>
<dbReference type="EMBL" id="CAUOFW020007836">
    <property type="protein sequence ID" value="CAK9180823.1"/>
    <property type="molecule type" value="Genomic_DNA"/>
</dbReference>
<evidence type="ECO:0000313" key="2">
    <source>
        <dbReference type="EMBL" id="CAK9180823.1"/>
    </source>
</evidence>
<sequence length="242" mass="27070">MAAAPSALLLSLSSSSMDAPPKIHCPWGVLDIDSTSIPPPPFTLQIPEKFASIVKDDKDSLIPYSTHFQLLLCEDVDLHSDLPETLLVEFQELGFYVNVACKKNPPNPWEIRLRSRLIKGRRIPKMMLWEFLIILNATMRLQAEENSLNPVSLAAELVDSNDNQEFAKVNFQVVEPMVSTPVDNQSLKSWSDIVEEEENNISIVVASLAEFPDYPNVEAKLHYSATAVELGNTEIAWLNQVP</sequence>
<proteinExistence type="predicted"/>
<dbReference type="AlphaFoldDB" id="A0ABC8UIF5"/>
<organism evidence="2 3">
    <name type="scientific">Ilex paraguariensis</name>
    <name type="common">yerba mate</name>
    <dbReference type="NCBI Taxonomy" id="185542"/>
    <lineage>
        <taxon>Eukaryota</taxon>
        <taxon>Viridiplantae</taxon>
        <taxon>Streptophyta</taxon>
        <taxon>Embryophyta</taxon>
        <taxon>Tracheophyta</taxon>
        <taxon>Spermatophyta</taxon>
        <taxon>Magnoliopsida</taxon>
        <taxon>eudicotyledons</taxon>
        <taxon>Gunneridae</taxon>
        <taxon>Pentapetalae</taxon>
        <taxon>asterids</taxon>
        <taxon>campanulids</taxon>
        <taxon>Aquifoliales</taxon>
        <taxon>Aquifoliaceae</taxon>
        <taxon>Ilex</taxon>
    </lineage>
</organism>
<comment type="caution">
    <text evidence="2">The sequence shown here is derived from an EMBL/GenBank/DDBJ whole genome shotgun (WGS) entry which is preliminary data.</text>
</comment>
<accession>A0ABC8UIF5</accession>
<evidence type="ECO:0000313" key="3">
    <source>
        <dbReference type="Proteomes" id="UP001642360"/>
    </source>
</evidence>
<reference evidence="2 3" key="1">
    <citation type="submission" date="2024-02" db="EMBL/GenBank/DDBJ databases">
        <authorList>
            <person name="Vignale AGUSTIN F."/>
            <person name="Sosa J E."/>
            <person name="Modenutti C."/>
        </authorList>
    </citation>
    <scope>NUCLEOTIDE SEQUENCE [LARGE SCALE GENOMIC DNA]</scope>
</reference>